<reference evidence="1 2" key="1">
    <citation type="submission" date="2012-11" db="EMBL/GenBank/DDBJ databases">
        <title>Whole genome sequence of Gluconacetobacter europaeus NBRC3261.</title>
        <authorList>
            <person name="Azuma Y."/>
            <person name="Higashiura N."/>
            <person name="Hirakawa H."/>
            <person name="Matsushita K."/>
        </authorList>
    </citation>
    <scope>NUCLEOTIDE SEQUENCE [LARGE SCALE GENOMIC DNA]</scope>
    <source>
        <strain evidence="1 2">NBRC 3261</strain>
    </source>
</reference>
<proteinExistence type="predicted"/>
<protein>
    <submittedName>
        <fullName evidence="1">Uncharacterized protein</fullName>
    </submittedName>
</protein>
<dbReference type="EMBL" id="BANI01000373">
    <property type="protein sequence ID" value="GAN98105.1"/>
    <property type="molecule type" value="Genomic_DNA"/>
</dbReference>
<comment type="caution">
    <text evidence="1">The sequence shown here is derived from an EMBL/GenBank/DDBJ whole genome shotgun (WGS) entry which is preliminary data.</text>
</comment>
<dbReference type="Proteomes" id="UP000032675">
    <property type="component" value="Unassembled WGS sequence"/>
</dbReference>
<accession>A0A0D6Q561</accession>
<evidence type="ECO:0000313" key="2">
    <source>
        <dbReference type="Proteomes" id="UP000032675"/>
    </source>
</evidence>
<evidence type="ECO:0000313" key="1">
    <source>
        <dbReference type="EMBL" id="GAN98105.1"/>
    </source>
</evidence>
<dbReference type="AlphaFoldDB" id="A0A0D6Q561"/>
<gene>
    <name evidence="1" type="ORF">Geu3261_0446_002</name>
</gene>
<name>A0A0D6Q561_KOMEU</name>
<organism evidence="1 2">
    <name type="scientific">Komagataeibacter europaeus NBRC 3261</name>
    <dbReference type="NCBI Taxonomy" id="1234669"/>
    <lineage>
        <taxon>Bacteria</taxon>
        <taxon>Pseudomonadati</taxon>
        <taxon>Pseudomonadota</taxon>
        <taxon>Alphaproteobacteria</taxon>
        <taxon>Acetobacterales</taxon>
        <taxon>Acetobacteraceae</taxon>
        <taxon>Komagataeibacter</taxon>
    </lineage>
</organism>
<sequence length="91" mass="9821">MEEVRIQTDDLMEVTRTVAKLAHGRIADGRLDLNVLLDQANDNMEMAFVAYGDGNMAFAAASAAQAASCALLVAVTLRRVSKDIPPVQEMN</sequence>